<evidence type="ECO:0000256" key="8">
    <source>
        <dbReference type="ARBA" id="ARBA00022741"/>
    </source>
</evidence>
<sequence>MFFSLKSRLIALIIVLFVLSFGTLSFLLFAESRAVIRSYIESSALEKMEEYGSYIDMVQMQIYDAASLVFNSDMAKSWDNALSDPQLSEGEKMLANLAMSRFLTQATNSYTSISDVSIYRLNGLRIGAENQVTNDPAFLQESWYTNFFASGDRWLSAHTDEHERVRDHGNPVVSLLMPIGTFHHATARNVMKVNVSESYFLEPLSRIHLAKNSTIFLLNEQGQPILSQKAHELGTRAVSQIDLIRKSTPKSGVEYLSNDEGKRDIMVYKKLGRTGWMLVGLAPEKEMYSSLHKLQTTTLVVTIAVIFLSLCAAAWLSYGVTKPLTRLVLAMRQVQRGAFDQAESLLPPDQNVKSEISYVVSTFRYMILRLRQHIQNEFELKLLRQQAEYKALLMQINPHFMFNTLELVSSLAMQRRTDDTVQVIEDLGKMMRYSMHTNDDLVSLAEELAYVRHYISILQTRFGPKLEISIEESGGLDRLIIVKFILQPLIENAVKYSFQHQATAQVHIRIIRLDQRLQIQIKDNGPGMPQEIISRLQDPQAVTSQLEPILRNSGWHIGLGNVIARCRLHYGSLFAIHITNGDAQGTCIELILPVQEDNHVQRIDRR</sequence>
<dbReference type="Proteomes" id="UP000526125">
    <property type="component" value="Unassembled WGS sequence"/>
</dbReference>
<keyword evidence="8" id="KW-0547">Nucleotide-binding</keyword>
<feature type="domain" description="Histidine kinase" evidence="15">
    <location>
        <begin position="485"/>
        <end position="596"/>
    </location>
</feature>
<evidence type="ECO:0000256" key="1">
    <source>
        <dbReference type="ARBA" id="ARBA00000085"/>
    </source>
</evidence>
<name>A0A7Y6BX37_9BACL</name>
<dbReference type="Pfam" id="PF02518">
    <property type="entry name" value="HATPase_c"/>
    <property type="match status" value="1"/>
</dbReference>
<keyword evidence="9 17" id="KW-0418">Kinase</keyword>
<dbReference type="InterPro" id="IPR036890">
    <property type="entry name" value="HATPase_C_sf"/>
</dbReference>
<dbReference type="PROSITE" id="PS50109">
    <property type="entry name" value="HIS_KIN"/>
    <property type="match status" value="1"/>
</dbReference>
<organism evidence="17 18">
    <name type="scientific">Paenibacillus xylanilyticus</name>
    <dbReference type="NCBI Taxonomy" id="248903"/>
    <lineage>
        <taxon>Bacteria</taxon>
        <taxon>Bacillati</taxon>
        <taxon>Bacillota</taxon>
        <taxon>Bacilli</taxon>
        <taxon>Bacillales</taxon>
        <taxon>Paenibacillaceae</taxon>
        <taxon>Paenibacillus</taxon>
    </lineage>
</organism>
<evidence type="ECO:0000259" key="16">
    <source>
        <dbReference type="PROSITE" id="PS50885"/>
    </source>
</evidence>
<evidence type="ECO:0000256" key="14">
    <source>
        <dbReference type="SAM" id="Phobius"/>
    </source>
</evidence>
<feature type="transmembrane region" description="Helical" evidence="14">
    <location>
        <begin position="299"/>
        <end position="321"/>
    </location>
</feature>
<dbReference type="EMBL" id="JABMCB010000185">
    <property type="protein sequence ID" value="NUU76529.1"/>
    <property type="molecule type" value="Genomic_DNA"/>
</dbReference>
<dbReference type="Gene3D" id="3.30.450.20">
    <property type="entry name" value="PAS domain"/>
    <property type="match status" value="1"/>
</dbReference>
<dbReference type="SUPFAM" id="SSF55874">
    <property type="entry name" value="ATPase domain of HSP90 chaperone/DNA topoisomerase II/histidine kinase"/>
    <property type="match status" value="1"/>
</dbReference>
<dbReference type="CDD" id="cd18774">
    <property type="entry name" value="PDC2_HK_sensor"/>
    <property type="match status" value="1"/>
</dbReference>
<evidence type="ECO:0000256" key="2">
    <source>
        <dbReference type="ARBA" id="ARBA00004651"/>
    </source>
</evidence>
<evidence type="ECO:0000256" key="7">
    <source>
        <dbReference type="ARBA" id="ARBA00022692"/>
    </source>
</evidence>
<dbReference type="InterPro" id="IPR010559">
    <property type="entry name" value="Sig_transdc_His_kin_internal"/>
</dbReference>
<keyword evidence="18" id="KW-1185">Reference proteome</keyword>
<evidence type="ECO:0000313" key="18">
    <source>
        <dbReference type="Proteomes" id="UP000526125"/>
    </source>
</evidence>
<dbReference type="Pfam" id="PF06580">
    <property type="entry name" value="His_kinase"/>
    <property type="match status" value="1"/>
</dbReference>
<dbReference type="Gene3D" id="3.30.565.10">
    <property type="entry name" value="Histidine kinase-like ATPase, C-terminal domain"/>
    <property type="match status" value="1"/>
</dbReference>
<dbReference type="InterPro" id="IPR003594">
    <property type="entry name" value="HATPase_dom"/>
</dbReference>
<feature type="domain" description="HAMP" evidence="16">
    <location>
        <begin position="318"/>
        <end position="375"/>
    </location>
</feature>
<dbReference type="InterPro" id="IPR003660">
    <property type="entry name" value="HAMP_dom"/>
</dbReference>
<dbReference type="PANTHER" id="PTHR34220:SF7">
    <property type="entry name" value="SENSOR HISTIDINE KINASE YPDA"/>
    <property type="match status" value="1"/>
</dbReference>
<dbReference type="Pfam" id="PF02743">
    <property type="entry name" value="dCache_1"/>
    <property type="match status" value="1"/>
</dbReference>
<dbReference type="InterPro" id="IPR050640">
    <property type="entry name" value="Bact_2-comp_sensor_kinase"/>
</dbReference>
<dbReference type="Gene3D" id="6.10.340.10">
    <property type="match status" value="1"/>
</dbReference>
<comment type="subcellular location">
    <subcellularLocation>
        <location evidence="2">Cell membrane</location>
        <topology evidence="2">Multi-pass membrane protein</topology>
    </subcellularLocation>
</comment>
<keyword evidence="4" id="KW-1003">Cell membrane</keyword>
<evidence type="ECO:0000256" key="5">
    <source>
        <dbReference type="ARBA" id="ARBA00022553"/>
    </source>
</evidence>
<evidence type="ECO:0000256" key="12">
    <source>
        <dbReference type="ARBA" id="ARBA00023012"/>
    </source>
</evidence>
<evidence type="ECO:0000256" key="9">
    <source>
        <dbReference type="ARBA" id="ARBA00022777"/>
    </source>
</evidence>
<comment type="caution">
    <text evidence="17">The sequence shown here is derived from an EMBL/GenBank/DDBJ whole genome shotgun (WGS) entry which is preliminary data.</text>
</comment>
<dbReference type="EC" id="2.7.13.3" evidence="3"/>
<keyword evidence="13 14" id="KW-0472">Membrane</keyword>
<keyword evidence="7 14" id="KW-0812">Transmembrane</keyword>
<evidence type="ECO:0000256" key="6">
    <source>
        <dbReference type="ARBA" id="ARBA00022679"/>
    </source>
</evidence>
<dbReference type="InterPro" id="IPR033479">
    <property type="entry name" value="dCache_1"/>
</dbReference>
<evidence type="ECO:0000256" key="3">
    <source>
        <dbReference type="ARBA" id="ARBA00012438"/>
    </source>
</evidence>
<comment type="catalytic activity">
    <reaction evidence="1">
        <text>ATP + protein L-histidine = ADP + protein N-phospho-L-histidine.</text>
        <dbReference type="EC" id="2.7.13.3"/>
    </reaction>
</comment>
<dbReference type="RefSeq" id="WP_175396224.1">
    <property type="nucleotide sequence ID" value="NZ_JABMCB010000185.1"/>
</dbReference>
<evidence type="ECO:0000313" key="17">
    <source>
        <dbReference type="EMBL" id="NUU76529.1"/>
    </source>
</evidence>
<dbReference type="SMART" id="SM00387">
    <property type="entry name" value="HATPase_c"/>
    <property type="match status" value="1"/>
</dbReference>
<keyword evidence="5" id="KW-0597">Phosphoprotein</keyword>
<dbReference type="GO" id="GO:0005524">
    <property type="term" value="F:ATP binding"/>
    <property type="evidence" value="ECO:0007669"/>
    <property type="project" value="UniProtKB-KW"/>
</dbReference>
<gene>
    <name evidence="17" type="ORF">HP552_14970</name>
</gene>
<protein>
    <recommendedName>
        <fullName evidence="3">histidine kinase</fullName>
        <ecNumber evidence="3">2.7.13.3</ecNumber>
    </recommendedName>
</protein>
<dbReference type="InterPro" id="IPR005467">
    <property type="entry name" value="His_kinase_dom"/>
</dbReference>
<accession>A0A7Y6BX37</accession>
<keyword evidence="10" id="KW-0067">ATP-binding</keyword>
<dbReference type="PROSITE" id="PS50885">
    <property type="entry name" value="HAMP"/>
    <property type="match status" value="1"/>
</dbReference>
<evidence type="ECO:0000259" key="15">
    <source>
        <dbReference type="PROSITE" id="PS50109"/>
    </source>
</evidence>
<proteinExistence type="predicted"/>
<reference evidence="17 18" key="1">
    <citation type="submission" date="2020-05" db="EMBL/GenBank/DDBJ databases">
        <title>Genome Sequencing of Type Strains.</title>
        <authorList>
            <person name="Lemaire J.F."/>
            <person name="Inderbitzin P."/>
            <person name="Gregorio O.A."/>
            <person name="Collins S.B."/>
            <person name="Wespe N."/>
            <person name="Knight-Connoni V."/>
        </authorList>
    </citation>
    <scope>NUCLEOTIDE SEQUENCE [LARGE SCALE GENOMIC DNA]</scope>
    <source>
        <strain evidence="17 18">LMG 21957</strain>
    </source>
</reference>
<dbReference type="AlphaFoldDB" id="A0A7Y6BX37"/>
<evidence type="ECO:0000256" key="13">
    <source>
        <dbReference type="ARBA" id="ARBA00023136"/>
    </source>
</evidence>
<dbReference type="GO" id="GO:0000155">
    <property type="term" value="F:phosphorelay sensor kinase activity"/>
    <property type="evidence" value="ECO:0007669"/>
    <property type="project" value="InterPro"/>
</dbReference>
<dbReference type="PANTHER" id="PTHR34220">
    <property type="entry name" value="SENSOR HISTIDINE KINASE YPDA"/>
    <property type="match status" value="1"/>
</dbReference>
<evidence type="ECO:0000256" key="10">
    <source>
        <dbReference type="ARBA" id="ARBA00022840"/>
    </source>
</evidence>
<dbReference type="GO" id="GO:0005886">
    <property type="term" value="C:plasma membrane"/>
    <property type="evidence" value="ECO:0007669"/>
    <property type="project" value="UniProtKB-SubCell"/>
</dbReference>
<evidence type="ECO:0000256" key="11">
    <source>
        <dbReference type="ARBA" id="ARBA00022989"/>
    </source>
</evidence>
<keyword evidence="6" id="KW-0808">Transferase</keyword>
<keyword evidence="12" id="KW-0902">Two-component regulatory system</keyword>
<evidence type="ECO:0000256" key="4">
    <source>
        <dbReference type="ARBA" id="ARBA00022475"/>
    </source>
</evidence>
<keyword evidence="11 14" id="KW-1133">Transmembrane helix</keyword>